<dbReference type="InterPro" id="IPR029000">
    <property type="entry name" value="Cyclophilin-like_dom_sf"/>
</dbReference>
<evidence type="ECO:0000313" key="2">
    <source>
        <dbReference type="EMBL" id="SIQ26628.1"/>
    </source>
</evidence>
<proteinExistence type="predicted"/>
<evidence type="ECO:0000313" key="3">
    <source>
        <dbReference type="Proteomes" id="UP000186895"/>
    </source>
</evidence>
<dbReference type="InterPro" id="IPR041183">
    <property type="entry name" value="Cyclophilin-like"/>
</dbReference>
<dbReference type="RefSeq" id="WP_217695114.1">
    <property type="nucleotide sequence ID" value="NZ_FTMN01000003.1"/>
</dbReference>
<dbReference type="Proteomes" id="UP000186895">
    <property type="component" value="Unassembled WGS sequence"/>
</dbReference>
<dbReference type="AlphaFoldDB" id="A0A1N6RCP0"/>
<protein>
    <recommendedName>
        <fullName evidence="1">Cyclophilin-like domain-containing protein</fullName>
    </recommendedName>
</protein>
<organism evidence="2 3">
    <name type="scientific">Marinobacterium stanieri</name>
    <dbReference type="NCBI Taxonomy" id="49186"/>
    <lineage>
        <taxon>Bacteria</taxon>
        <taxon>Pseudomonadati</taxon>
        <taxon>Pseudomonadota</taxon>
        <taxon>Gammaproteobacteria</taxon>
        <taxon>Oceanospirillales</taxon>
        <taxon>Oceanospirillaceae</taxon>
        <taxon>Marinobacterium</taxon>
    </lineage>
</organism>
<dbReference type="Pfam" id="PF18050">
    <property type="entry name" value="Cyclophil_like2"/>
    <property type="match status" value="1"/>
</dbReference>
<name>A0A1N6RCP0_9GAMM</name>
<keyword evidence="3" id="KW-1185">Reference proteome</keyword>
<dbReference type="STRING" id="49186.SAMN05421647_103249"/>
<gene>
    <name evidence="2" type="ORF">SAMN05421647_103249</name>
</gene>
<accession>A0A1N6RCP0</accession>
<feature type="domain" description="Cyclophilin-like" evidence="1">
    <location>
        <begin position="78"/>
        <end position="185"/>
    </location>
</feature>
<evidence type="ECO:0000259" key="1">
    <source>
        <dbReference type="Pfam" id="PF18050"/>
    </source>
</evidence>
<reference evidence="2 3" key="1">
    <citation type="submission" date="2017-01" db="EMBL/GenBank/DDBJ databases">
        <authorList>
            <person name="Mah S.A."/>
            <person name="Swanson W.J."/>
            <person name="Moy G.W."/>
            <person name="Vacquier V.D."/>
        </authorList>
    </citation>
    <scope>NUCLEOTIDE SEQUENCE [LARGE SCALE GENOMIC DNA]</scope>
    <source>
        <strain evidence="2 3">DSM 7027</strain>
    </source>
</reference>
<dbReference type="EMBL" id="FTMN01000003">
    <property type="protein sequence ID" value="SIQ26628.1"/>
    <property type="molecule type" value="Genomic_DNA"/>
</dbReference>
<sequence>MLIRDRNLPLFIASVSSLIVYAIEKAMPKRVNAMAHNLTYRQLSKISVTSAVIALMLISPFSHAETANQSTEFMNILITTDKGELKATLEQNAASEAFSRLLPLELDLSDYHATEKIADLPSKLPTKGLPDGIDPEVGDLTYFAPWGNLAIFYRDFGYSRGLIRLGRIEGDLGLLTAEDNLRVVISPADND</sequence>
<dbReference type="Gene3D" id="2.40.100.20">
    <property type="match status" value="1"/>
</dbReference>
<dbReference type="SUPFAM" id="SSF50891">
    <property type="entry name" value="Cyclophilin-like"/>
    <property type="match status" value="1"/>
</dbReference>